<dbReference type="SUPFAM" id="SSF54975">
    <property type="entry name" value="Acylphosphatase/BLUF domain-like"/>
    <property type="match status" value="1"/>
</dbReference>
<feature type="active site" evidence="5">
    <location>
        <position position="29"/>
    </location>
</feature>
<dbReference type="InterPro" id="IPR017968">
    <property type="entry name" value="Acylphosphatase_CS"/>
</dbReference>
<evidence type="ECO:0000313" key="9">
    <source>
        <dbReference type="Proteomes" id="UP001332192"/>
    </source>
</evidence>
<dbReference type="Gene3D" id="3.30.70.100">
    <property type="match status" value="1"/>
</dbReference>
<gene>
    <name evidence="8" type="ORF">U7230_05955</name>
</gene>
<evidence type="ECO:0000256" key="6">
    <source>
        <dbReference type="RuleBase" id="RU004168"/>
    </source>
</evidence>
<dbReference type="PANTHER" id="PTHR47268">
    <property type="entry name" value="ACYLPHOSPHATASE"/>
    <property type="match status" value="1"/>
</dbReference>
<keyword evidence="9" id="KW-1185">Reference proteome</keyword>
<dbReference type="InterPro" id="IPR020456">
    <property type="entry name" value="Acylphosphatase"/>
</dbReference>
<keyword evidence="5" id="KW-0378">Hydrolase</keyword>
<evidence type="ECO:0000256" key="3">
    <source>
        <dbReference type="ARBA" id="ARBA00015991"/>
    </source>
</evidence>
<evidence type="ECO:0000259" key="7">
    <source>
        <dbReference type="PROSITE" id="PS51160"/>
    </source>
</evidence>
<comment type="similarity">
    <text evidence="1 6">Belongs to the acylphosphatase family.</text>
</comment>
<protein>
    <recommendedName>
        <fullName evidence="3 5">acylphosphatase</fullName>
        <ecNumber evidence="2 5">3.6.1.7</ecNumber>
    </recommendedName>
</protein>
<evidence type="ECO:0000256" key="4">
    <source>
        <dbReference type="ARBA" id="ARBA00047645"/>
    </source>
</evidence>
<evidence type="ECO:0000313" key="8">
    <source>
        <dbReference type="EMBL" id="WRP18925.1"/>
    </source>
</evidence>
<organism evidence="8 9">
    <name type="scientific">Carboxydichorda subterranea</name>
    <dbReference type="NCBI Taxonomy" id="3109565"/>
    <lineage>
        <taxon>Bacteria</taxon>
        <taxon>Bacillati</taxon>
        <taxon>Bacillota</taxon>
        <taxon>Limnochordia</taxon>
        <taxon>Limnochordales</taxon>
        <taxon>Geochordaceae</taxon>
        <taxon>Carboxydichorda</taxon>
    </lineage>
</organism>
<dbReference type="PANTHER" id="PTHR47268:SF4">
    <property type="entry name" value="ACYLPHOSPHATASE"/>
    <property type="match status" value="1"/>
</dbReference>
<dbReference type="InterPro" id="IPR001792">
    <property type="entry name" value="Acylphosphatase-like_dom"/>
</dbReference>
<comment type="catalytic activity">
    <reaction evidence="4 5">
        <text>an acyl phosphate + H2O = a carboxylate + phosphate + H(+)</text>
        <dbReference type="Rhea" id="RHEA:14965"/>
        <dbReference type="ChEBI" id="CHEBI:15377"/>
        <dbReference type="ChEBI" id="CHEBI:15378"/>
        <dbReference type="ChEBI" id="CHEBI:29067"/>
        <dbReference type="ChEBI" id="CHEBI:43474"/>
        <dbReference type="ChEBI" id="CHEBI:59918"/>
        <dbReference type="EC" id="3.6.1.7"/>
    </reaction>
</comment>
<dbReference type="InterPro" id="IPR036046">
    <property type="entry name" value="Acylphosphatase-like_dom_sf"/>
</dbReference>
<dbReference type="PROSITE" id="PS51160">
    <property type="entry name" value="ACYLPHOSPHATASE_3"/>
    <property type="match status" value="1"/>
</dbReference>
<evidence type="ECO:0000256" key="5">
    <source>
        <dbReference type="PROSITE-ProRule" id="PRU00520"/>
    </source>
</evidence>
<feature type="domain" description="Acylphosphatase-like" evidence="7">
    <location>
        <begin position="1"/>
        <end position="83"/>
    </location>
</feature>
<reference evidence="8 9" key="1">
    <citation type="journal article" date="2024" name="Front. Microbiol.">
        <title>Novel thermophilic genera Geochorda gen. nov. and Carboxydochorda gen. nov. from the deep terrestrial subsurface reveal the ecophysiological diversity in the class Limnochordia.</title>
        <authorList>
            <person name="Karnachuk O.V."/>
            <person name="Lukina A.P."/>
            <person name="Avakyan M.R."/>
            <person name="Kadnikov V.V."/>
            <person name="Begmatov S."/>
            <person name="Beletsky A.V."/>
            <person name="Vlasova K.G."/>
            <person name="Novikov A.A."/>
            <person name="Shcherbakova V.A."/>
            <person name="Mardanov A.V."/>
            <person name="Ravin N.V."/>
        </authorList>
    </citation>
    <scope>NUCLEOTIDE SEQUENCE [LARGE SCALE GENOMIC DNA]</scope>
    <source>
        <strain evidence="8 9">L945</strain>
    </source>
</reference>
<dbReference type="EC" id="3.6.1.7" evidence="2 5"/>
<sequence length="84" mass="9432">MFGRVQGVGFRDFTRREARRLGLVGWVRNLPDGSVEVWAEGPDSALEELVECVRKGPPGSRVIRVTQASEVASGRYPDFEVRRD</sequence>
<dbReference type="Proteomes" id="UP001332192">
    <property type="component" value="Chromosome"/>
</dbReference>
<feature type="active site" evidence="5">
    <location>
        <position position="11"/>
    </location>
</feature>
<proteinExistence type="inferred from homology"/>
<evidence type="ECO:0000256" key="1">
    <source>
        <dbReference type="ARBA" id="ARBA00005614"/>
    </source>
</evidence>
<dbReference type="Pfam" id="PF00708">
    <property type="entry name" value="Acylphosphatase"/>
    <property type="match status" value="1"/>
</dbReference>
<accession>A0ABZ1C1E6</accession>
<dbReference type="PROSITE" id="PS00151">
    <property type="entry name" value="ACYLPHOSPHATASE_2"/>
    <property type="match status" value="1"/>
</dbReference>
<evidence type="ECO:0000256" key="2">
    <source>
        <dbReference type="ARBA" id="ARBA00012150"/>
    </source>
</evidence>
<name>A0ABZ1C1E6_9FIRM</name>
<dbReference type="EMBL" id="CP141615">
    <property type="protein sequence ID" value="WRP18925.1"/>
    <property type="molecule type" value="Genomic_DNA"/>
</dbReference>